<gene>
    <name evidence="3" type="ORF">BKA00_001580</name>
</gene>
<dbReference type="AlphaFoldDB" id="A0A7X0KXT2"/>
<protein>
    <submittedName>
        <fullName evidence="3">Peptide/nickel transport system substrate-binding protein</fullName>
    </submittedName>
</protein>
<evidence type="ECO:0000313" key="4">
    <source>
        <dbReference type="Proteomes" id="UP000546324"/>
    </source>
</evidence>
<dbReference type="Gene3D" id="3.40.190.10">
    <property type="entry name" value="Periplasmic binding protein-like II"/>
    <property type="match status" value="1"/>
</dbReference>
<name>A0A7X0KXT2_9ACTN</name>
<keyword evidence="4" id="KW-1185">Reference proteome</keyword>
<dbReference type="RefSeq" id="WP_185024294.1">
    <property type="nucleotide sequence ID" value="NZ_JACHMQ010000001.1"/>
</dbReference>
<evidence type="ECO:0000313" key="3">
    <source>
        <dbReference type="EMBL" id="MBB6394666.1"/>
    </source>
</evidence>
<dbReference type="InterPro" id="IPR000914">
    <property type="entry name" value="SBP_5_dom"/>
</dbReference>
<dbReference type="PANTHER" id="PTHR30290">
    <property type="entry name" value="PERIPLASMIC BINDING COMPONENT OF ABC TRANSPORTER"/>
    <property type="match status" value="1"/>
</dbReference>
<accession>A0A7X0KXT2</accession>
<comment type="caution">
    <text evidence="3">The sequence shown here is derived from an EMBL/GenBank/DDBJ whole genome shotgun (WGS) entry which is preliminary data.</text>
</comment>
<evidence type="ECO:0000256" key="1">
    <source>
        <dbReference type="SAM" id="MobiDB-lite"/>
    </source>
</evidence>
<reference evidence="3 4" key="1">
    <citation type="submission" date="2020-08" db="EMBL/GenBank/DDBJ databases">
        <title>Sequencing the genomes of 1000 actinobacteria strains.</title>
        <authorList>
            <person name="Klenk H.-P."/>
        </authorList>
    </citation>
    <scope>NUCLEOTIDE SEQUENCE [LARGE SCALE GENOMIC DNA]</scope>
    <source>
        <strain evidence="3 4">DSM 43675</strain>
    </source>
</reference>
<dbReference type="InterPro" id="IPR039424">
    <property type="entry name" value="SBP_5"/>
</dbReference>
<proteinExistence type="predicted"/>
<dbReference type="Proteomes" id="UP000546324">
    <property type="component" value="Unassembled WGS sequence"/>
</dbReference>
<dbReference type="Pfam" id="PF00496">
    <property type="entry name" value="SBP_bac_5"/>
    <property type="match status" value="1"/>
</dbReference>
<feature type="region of interest" description="Disordered" evidence="1">
    <location>
        <begin position="1"/>
        <end position="40"/>
    </location>
</feature>
<organism evidence="3 4">
    <name type="scientific">Actinomadura coerulea</name>
    <dbReference type="NCBI Taxonomy" id="46159"/>
    <lineage>
        <taxon>Bacteria</taxon>
        <taxon>Bacillati</taxon>
        <taxon>Actinomycetota</taxon>
        <taxon>Actinomycetes</taxon>
        <taxon>Streptosporangiales</taxon>
        <taxon>Thermomonosporaceae</taxon>
        <taxon>Actinomadura</taxon>
    </lineage>
</organism>
<dbReference type="GO" id="GO:1904680">
    <property type="term" value="F:peptide transmembrane transporter activity"/>
    <property type="evidence" value="ECO:0007669"/>
    <property type="project" value="TreeGrafter"/>
</dbReference>
<dbReference type="SUPFAM" id="SSF53850">
    <property type="entry name" value="Periplasmic binding protein-like II"/>
    <property type="match status" value="1"/>
</dbReference>
<dbReference type="GO" id="GO:0015833">
    <property type="term" value="P:peptide transport"/>
    <property type="evidence" value="ECO:0007669"/>
    <property type="project" value="TreeGrafter"/>
</dbReference>
<dbReference type="EMBL" id="JACHMQ010000001">
    <property type="protein sequence ID" value="MBB6394666.1"/>
    <property type="molecule type" value="Genomic_DNA"/>
</dbReference>
<dbReference type="PANTHER" id="PTHR30290:SF83">
    <property type="entry name" value="ABC TRANSPORTER SUBSTRATE-BINDING PROTEIN"/>
    <property type="match status" value="1"/>
</dbReference>
<feature type="domain" description="Solute-binding protein family 5" evidence="2">
    <location>
        <begin position="90"/>
        <end position="490"/>
    </location>
</feature>
<sequence>MTVSDRPQAALRSQDGPRVGGTLRLRGPAPVHRLDPSASHQAPADQVIRLFARQLFGYAPAPDLRDWRAIAPAPDLATDVPSTYNTGMGARHTNYVVHLRRGVFWDTEPAREVTAHDVVRGLKRLANPLTRPAALPYFTSTIRGMAQYCEDYAAAIRRDDPTAEELAAFQNSHDIPGVLVLDDESLVIELVRPAIDFAAIMALPCASPAPVEYDAFLPGSPELHRNLRSNGPYRPVRLVPGRELRLEPNPVWRQESDPLRHRYLDGIEVAVEDAAPEHVAARVASGAADLPWGVRVAEPHGAEPADPGDGLGLSLDPYLVFNLRSPAAGGALADVRVRRALSYAIDKAAIADLYRRSGRGALVRTAGSVVPPGNDAHQELDLYATPGSRGDASRCRALLAEAGHGSGLALTAVHLDTGLDAAVARSYASDLEKAGVAVRLVALDHDARDALLGDPRRAAAGEWDVAAAAWSPDWYPANGRVFLQPMFQSSDSRNSANRGRYRRPEVDSLIERALATIEEPARSTAAWNEAERTVLEDAAVVPVLFQRPAVPGLRGPRVRGAVPMPALGHAYDLAGVWLDPPDDPPDDPAE</sequence>
<dbReference type="Gene3D" id="3.10.105.10">
    <property type="entry name" value="Dipeptide-binding Protein, Domain 3"/>
    <property type="match status" value="1"/>
</dbReference>
<evidence type="ECO:0000259" key="2">
    <source>
        <dbReference type="Pfam" id="PF00496"/>
    </source>
</evidence>